<dbReference type="AlphaFoldDB" id="A0A4S1WTG7"/>
<dbReference type="GO" id="GO:0020037">
    <property type="term" value="F:heme binding"/>
    <property type="evidence" value="ECO:0007669"/>
    <property type="project" value="InterPro"/>
</dbReference>
<dbReference type="InterPro" id="IPR051395">
    <property type="entry name" value="Cytochrome_c_Peroxidase/MauG"/>
</dbReference>
<evidence type="ECO:0000313" key="10">
    <source>
        <dbReference type="Proteomes" id="UP000309848"/>
    </source>
</evidence>
<proteinExistence type="predicted"/>
<feature type="domain" description="Cytochrome c" evidence="8">
    <location>
        <begin position="300"/>
        <end position="419"/>
    </location>
</feature>
<evidence type="ECO:0000256" key="2">
    <source>
        <dbReference type="ARBA" id="ARBA00022617"/>
    </source>
</evidence>
<dbReference type="GO" id="GO:0046872">
    <property type="term" value="F:metal ion binding"/>
    <property type="evidence" value="ECO:0007669"/>
    <property type="project" value="UniProtKB-KW"/>
</dbReference>
<evidence type="ECO:0000256" key="5">
    <source>
        <dbReference type="ARBA" id="ARBA00023002"/>
    </source>
</evidence>
<reference evidence="9 10" key="1">
    <citation type="submission" date="2019-04" db="EMBL/GenBank/DDBJ databases">
        <title>Sphingomonas psychrotolerans sp. nov., isolated from soil in the Tianshan Mountains, Xinjiang, China.</title>
        <authorList>
            <person name="Luo Y."/>
            <person name="Sheng H."/>
        </authorList>
    </citation>
    <scope>NUCLEOTIDE SEQUENCE [LARGE SCALE GENOMIC DNA]</scope>
    <source>
        <strain evidence="9 10">KIS18-15</strain>
    </source>
</reference>
<keyword evidence="9" id="KW-0575">Peroxidase</keyword>
<dbReference type="Pfam" id="PF03150">
    <property type="entry name" value="CCP_MauG"/>
    <property type="match status" value="1"/>
</dbReference>
<protein>
    <submittedName>
        <fullName evidence="9">Cytochrome-c peroxidase</fullName>
    </submittedName>
</protein>
<dbReference type="GO" id="GO:0009055">
    <property type="term" value="F:electron transfer activity"/>
    <property type="evidence" value="ECO:0007669"/>
    <property type="project" value="InterPro"/>
</dbReference>
<dbReference type="Gene3D" id="1.10.760.10">
    <property type="entry name" value="Cytochrome c-like domain"/>
    <property type="match status" value="2"/>
</dbReference>
<dbReference type="GO" id="GO:0030313">
    <property type="term" value="C:cell envelope"/>
    <property type="evidence" value="ECO:0007669"/>
    <property type="project" value="UniProtKB-SubCell"/>
</dbReference>
<keyword evidence="10" id="KW-1185">Reference proteome</keyword>
<keyword evidence="2 7" id="KW-0349">Heme</keyword>
<dbReference type="SUPFAM" id="SSF46626">
    <property type="entry name" value="Cytochrome c"/>
    <property type="match status" value="2"/>
</dbReference>
<keyword evidence="6 7" id="KW-0408">Iron</keyword>
<dbReference type="PANTHER" id="PTHR30600">
    <property type="entry name" value="CYTOCHROME C PEROXIDASE-RELATED"/>
    <property type="match status" value="1"/>
</dbReference>
<dbReference type="PROSITE" id="PS51007">
    <property type="entry name" value="CYTC"/>
    <property type="match status" value="1"/>
</dbReference>
<gene>
    <name evidence="9" type="ORF">E5A74_04390</name>
</gene>
<dbReference type="EMBL" id="SRXU01000001">
    <property type="protein sequence ID" value="TGX46393.1"/>
    <property type="molecule type" value="Genomic_DNA"/>
</dbReference>
<dbReference type="Proteomes" id="UP000309848">
    <property type="component" value="Unassembled WGS sequence"/>
</dbReference>
<keyword evidence="3 7" id="KW-0479">Metal-binding</keyword>
<keyword evidence="4" id="KW-0732">Signal</keyword>
<keyword evidence="5" id="KW-0560">Oxidoreductase</keyword>
<accession>A0A4S1WTG7</accession>
<evidence type="ECO:0000256" key="3">
    <source>
        <dbReference type="ARBA" id="ARBA00022723"/>
    </source>
</evidence>
<dbReference type="OrthoDB" id="9805202at2"/>
<dbReference type="InterPro" id="IPR009056">
    <property type="entry name" value="Cyt_c-like_dom"/>
</dbReference>
<comment type="subcellular location">
    <subcellularLocation>
        <location evidence="1">Cell envelope</location>
    </subcellularLocation>
</comment>
<dbReference type="InterPro" id="IPR004852">
    <property type="entry name" value="Di-haem_cyt_c_peroxidsae"/>
</dbReference>
<dbReference type="InterPro" id="IPR036909">
    <property type="entry name" value="Cyt_c-like_dom_sf"/>
</dbReference>
<comment type="caution">
    <text evidence="9">The sequence shown here is derived from an EMBL/GenBank/DDBJ whole genome shotgun (WGS) entry which is preliminary data.</text>
</comment>
<organism evidence="9 10">
    <name type="scientific">Sphingomonas naasensis</name>
    <dbReference type="NCBI Taxonomy" id="1344951"/>
    <lineage>
        <taxon>Bacteria</taxon>
        <taxon>Pseudomonadati</taxon>
        <taxon>Pseudomonadota</taxon>
        <taxon>Alphaproteobacteria</taxon>
        <taxon>Sphingomonadales</taxon>
        <taxon>Sphingomonadaceae</taxon>
        <taxon>Sphingomonas</taxon>
    </lineage>
</organism>
<evidence type="ECO:0000256" key="4">
    <source>
        <dbReference type="ARBA" id="ARBA00022729"/>
    </source>
</evidence>
<evidence type="ECO:0000256" key="1">
    <source>
        <dbReference type="ARBA" id="ARBA00004196"/>
    </source>
</evidence>
<evidence type="ECO:0000256" key="7">
    <source>
        <dbReference type="PROSITE-ProRule" id="PRU00433"/>
    </source>
</evidence>
<sequence length="438" mass="47723">MRCLVAPHRDDERASRKSTRCCDYFPPKRKSRACEWPRHRKRPTTKADKGTKMRLGSLGLVASAFALALAACGGNGGSAVTPAGVAEHTTLDFAKVADYSTRSLPAHFDQSVAALDNSPASRPGDDRVATLGRVLFYDLRLSTNDRASCASCHQQALGFTDSMRFSNGISSAATTDFHAMRLGNLRYWRPGSTFWDRRAASVEAQASRPFHSLVEMGWGGAAGGFDALIRKMGKTAYYPDLFGWAFGDAAITEPRIQQSLAQFVRAMISHSSQWDTGYAQVFAPGAPNRALNRDLPNFTPQQNRGRQLFMMRVGEGGAGCSSCHLPPTFALAADARSNGLDAGEKRVFKAPSLRNAGLTGPYMHDGRFATLAEVVDFYDHGIQDGPALDNRLRQDGRPQRLNLGAADRAALVVFVMTLSDLALTTDPRFGDPFRRPAR</sequence>
<name>A0A4S1WTG7_9SPHN</name>
<evidence type="ECO:0000256" key="6">
    <source>
        <dbReference type="ARBA" id="ARBA00023004"/>
    </source>
</evidence>
<dbReference type="GO" id="GO:0004130">
    <property type="term" value="F:cytochrome-c peroxidase activity"/>
    <property type="evidence" value="ECO:0007669"/>
    <property type="project" value="TreeGrafter"/>
</dbReference>
<evidence type="ECO:0000259" key="8">
    <source>
        <dbReference type="PROSITE" id="PS51007"/>
    </source>
</evidence>
<evidence type="ECO:0000313" key="9">
    <source>
        <dbReference type="EMBL" id="TGX46393.1"/>
    </source>
</evidence>
<dbReference type="PANTHER" id="PTHR30600:SF10">
    <property type="entry name" value="BLL6722 PROTEIN"/>
    <property type="match status" value="1"/>
</dbReference>